<evidence type="ECO:0000313" key="3">
    <source>
        <dbReference type="EMBL" id="KXJ93418.1"/>
    </source>
</evidence>
<feature type="compositionally biased region" description="Gly residues" evidence="1">
    <location>
        <begin position="307"/>
        <end position="316"/>
    </location>
</feature>
<dbReference type="Proteomes" id="UP000070501">
    <property type="component" value="Unassembled WGS sequence"/>
</dbReference>
<feature type="region of interest" description="Disordered" evidence="1">
    <location>
        <begin position="79"/>
        <end position="100"/>
    </location>
</feature>
<name>A0A136J8H0_9PEZI</name>
<proteinExistence type="predicted"/>
<gene>
    <name evidence="3" type="ORF">Micbo1qcDRAFT_174481</name>
</gene>
<feature type="transmembrane region" description="Helical" evidence="2">
    <location>
        <begin position="143"/>
        <end position="161"/>
    </location>
</feature>
<dbReference type="STRING" id="196109.A0A136J8H0"/>
<protein>
    <submittedName>
        <fullName evidence="3">Uncharacterized protein</fullName>
    </submittedName>
</protein>
<reference evidence="4" key="1">
    <citation type="submission" date="2016-02" db="EMBL/GenBank/DDBJ databases">
        <title>Draft genome sequence of Microdochium bolleyi, a fungal endophyte of beachgrass.</title>
        <authorList>
            <consortium name="DOE Joint Genome Institute"/>
            <person name="David A.S."/>
            <person name="May G."/>
            <person name="Haridas S."/>
            <person name="Lim J."/>
            <person name="Wang M."/>
            <person name="Labutti K."/>
            <person name="Lipzen A."/>
            <person name="Barry K."/>
            <person name="Grigoriev I.V."/>
        </authorList>
    </citation>
    <scope>NUCLEOTIDE SEQUENCE [LARGE SCALE GENOMIC DNA]</scope>
    <source>
        <strain evidence="4">J235TASD1</strain>
    </source>
</reference>
<keyword evidence="2" id="KW-0472">Membrane</keyword>
<feature type="transmembrane region" description="Helical" evidence="2">
    <location>
        <begin position="350"/>
        <end position="371"/>
    </location>
</feature>
<feature type="region of interest" description="Disordered" evidence="1">
    <location>
        <begin position="298"/>
        <end position="330"/>
    </location>
</feature>
<organism evidence="3 4">
    <name type="scientific">Microdochium bolleyi</name>
    <dbReference type="NCBI Taxonomy" id="196109"/>
    <lineage>
        <taxon>Eukaryota</taxon>
        <taxon>Fungi</taxon>
        <taxon>Dikarya</taxon>
        <taxon>Ascomycota</taxon>
        <taxon>Pezizomycotina</taxon>
        <taxon>Sordariomycetes</taxon>
        <taxon>Xylariomycetidae</taxon>
        <taxon>Xylariales</taxon>
        <taxon>Microdochiaceae</taxon>
        <taxon>Microdochium</taxon>
    </lineage>
</organism>
<keyword evidence="2" id="KW-1133">Transmembrane helix</keyword>
<feature type="transmembrane region" description="Helical" evidence="2">
    <location>
        <begin position="197"/>
        <end position="218"/>
    </location>
</feature>
<keyword evidence="4" id="KW-1185">Reference proteome</keyword>
<sequence>MKTDPDGRYDAAIKDVEGVRDDCNVVPRISRHHRLHLLLTSLAVATALFCALHTASSHLHANALNQEASAALARHNLVPQPPQQQQQQSKHHPRQETDEQKALAKLTQRVLAREAYGFGVRIGCYLQMAGMVISTACGDVRRVILLVAASLLGMALSYTVLMRDRGLAVSEAWCVLQPMLALAFLGTGGLYLRHRNLVNTLAMLVAEYWVMAMGFQFFQGKGYYQSTKLPALVEPVFRLDNQFAWFFVRTEISRGWFRYVGILGVAVLFAAVVWSTRAALLMAVPTITERRATARRQAAAATTTTTAGGGSGGHGGAATSTTNSSAQRQQAKRASDEGLHLLQIALPESWLLLFQSAGLALMVVAMVMAIVGTEMTIAYNTLLPQTKIATLTQTAPLVVGVLVLARSLHTLFLRVERWWRERRSQYQSIDTELGEHPGAGARS</sequence>
<feature type="transmembrane region" description="Helical" evidence="2">
    <location>
        <begin position="167"/>
        <end position="185"/>
    </location>
</feature>
<accession>A0A136J8H0</accession>
<dbReference type="InParanoid" id="A0A136J8H0"/>
<dbReference type="EMBL" id="KQ964248">
    <property type="protein sequence ID" value="KXJ93418.1"/>
    <property type="molecule type" value="Genomic_DNA"/>
</dbReference>
<dbReference type="AlphaFoldDB" id="A0A136J8H0"/>
<evidence type="ECO:0000256" key="2">
    <source>
        <dbReference type="SAM" id="Phobius"/>
    </source>
</evidence>
<evidence type="ECO:0000256" key="1">
    <source>
        <dbReference type="SAM" id="MobiDB-lite"/>
    </source>
</evidence>
<evidence type="ECO:0000313" key="4">
    <source>
        <dbReference type="Proteomes" id="UP000070501"/>
    </source>
</evidence>
<feature type="transmembrane region" description="Helical" evidence="2">
    <location>
        <begin position="256"/>
        <end position="274"/>
    </location>
</feature>
<keyword evidence="2" id="KW-0812">Transmembrane</keyword>
<feature type="compositionally biased region" description="Low complexity" evidence="1">
    <location>
        <begin position="317"/>
        <end position="329"/>
    </location>
</feature>
<feature type="transmembrane region" description="Helical" evidence="2">
    <location>
        <begin position="391"/>
        <end position="413"/>
    </location>
</feature>